<proteinExistence type="predicted"/>
<dbReference type="Proteomes" id="UP000015347">
    <property type="component" value="Unassembled WGS sequence"/>
</dbReference>
<reference evidence="3" key="1">
    <citation type="journal article" date="2014" name="Stand. Genomic Sci.">
        <title>Genome sequence of the exopolysaccharide-producing Salipiger mucosus type strain (DSM 16094(T)), a moderately halophilic member of the Roseobacter clade.</title>
        <authorList>
            <person name="Riedel T."/>
            <person name="Spring S."/>
            <person name="Fiebig A."/>
            <person name="Petersen J."/>
            <person name="Kyrpides N.C."/>
            <person name="Goker M."/>
            <person name="Klenk H.P."/>
        </authorList>
    </citation>
    <scope>NUCLEOTIDE SEQUENCE [LARGE SCALE GENOMIC DNA]</scope>
    <source>
        <strain evidence="3">DSM 16094</strain>
    </source>
</reference>
<dbReference type="eggNOG" id="ENOG502Z8KV">
    <property type="taxonomic scope" value="Bacteria"/>
</dbReference>
<accession>S9S7K8</accession>
<feature type="region of interest" description="Disordered" evidence="1">
    <location>
        <begin position="285"/>
        <end position="311"/>
    </location>
</feature>
<name>S9S7K8_9RHOB</name>
<protein>
    <submittedName>
        <fullName evidence="2">Uncharacterized protein</fullName>
    </submittedName>
</protein>
<evidence type="ECO:0000313" key="3">
    <source>
        <dbReference type="Proteomes" id="UP000015347"/>
    </source>
</evidence>
<keyword evidence="3" id="KW-1185">Reference proteome</keyword>
<evidence type="ECO:0000313" key="2">
    <source>
        <dbReference type="EMBL" id="EPX82224.1"/>
    </source>
</evidence>
<feature type="compositionally biased region" description="Low complexity" evidence="1">
    <location>
        <begin position="287"/>
        <end position="311"/>
    </location>
</feature>
<comment type="caution">
    <text evidence="2">The sequence shown here is derived from an EMBL/GenBank/DDBJ whole genome shotgun (WGS) entry which is preliminary data.</text>
</comment>
<sequence length="311" mass="33537">MRGILYELGDAVDEAETGLPGALVLATAHLCVARAWAGRPGAPEPSALRRDARALHLESADRLLDRFDPLEEDSPMLAALRCHLLERQPRAAARLADDYEDLIDLDPACPDHMRALGRDLAPSRFGSWERLDHEARRTAGRTADVWGTGAYAWVWFDALAADPAGFEHVESEFFAEALHDILECRPDQHTANVIAAYCGLSLSGTAERGSARARIAGCFGWIVADHLREVHPAIWARARPRTGATDPAAALRRGRVRALSTLAEHFAPQLARGATVVIDARGVHTEQGPAPTTPDTTGGPQAQPPGTRAAV</sequence>
<dbReference type="STRING" id="1123237.Salmuc_05481"/>
<organism evidence="2 3">
    <name type="scientific">Salipiger mucosus DSM 16094</name>
    <dbReference type="NCBI Taxonomy" id="1123237"/>
    <lineage>
        <taxon>Bacteria</taxon>
        <taxon>Pseudomonadati</taxon>
        <taxon>Pseudomonadota</taxon>
        <taxon>Alphaproteobacteria</taxon>
        <taxon>Rhodobacterales</taxon>
        <taxon>Roseobacteraceae</taxon>
        <taxon>Salipiger</taxon>
    </lineage>
</organism>
<dbReference type="AlphaFoldDB" id="S9S7K8"/>
<evidence type="ECO:0000256" key="1">
    <source>
        <dbReference type="SAM" id="MobiDB-lite"/>
    </source>
</evidence>
<dbReference type="HOGENOM" id="CLU_908766_0_0_5"/>
<gene>
    <name evidence="2" type="ORF">Salmuc_05481</name>
</gene>
<dbReference type="EMBL" id="APVH01000026">
    <property type="protein sequence ID" value="EPX82224.1"/>
    <property type="molecule type" value="Genomic_DNA"/>
</dbReference>